<reference evidence="2" key="1">
    <citation type="journal article" date="2020" name="Stud. Mycol.">
        <title>101 Dothideomycetes genomes: a test case for predicting lifestyles and emergence of pathogens.</title>
        <authorList>
            <person name="Haridas S."/>
            <person name="Albert R."/>
            <person name="Binder M."/>
            <person name="Bloem J."/>
            <person name="Labutti K."/>
            <person name="Salamov A."/>
            <person name="Andreopoulos B."/>
            <person name="Baker S."/>
            <person name="Barry K."/>
            <person name="Bills G."/>
            <person name="Bluhm B."/>
            <person name="Cannon C."/>
            <person name="Castanera R."/>
            <person name="Culley D."/>
            <person name="Daum C."/>
            <person name="Ezra D."/>
            <person name="Gonzalez J."/>
            <person name="Henrissat B."/>
            <person name="Kuo A."/>
            <person name="Liang C."/>
            <person name="Lipzen A."/>
            <person name="Lutzoni F."/>
            <person name="Magnuson J."/>
            <person name="Mondo S."/>
            <person name="Nolan M."/>
            <person name="Ohm R."/>
            <person name="Pangilinan J."/>
            <person name="Park H.-J."/>
            <person name="Ramirez L."/>
            <person name="Alfaro M."/>
            <person name="Sun H."/>
            <person name="Tritt A."/>
            <person name="Yoshinaga Y."/>
            <person name="Zwiers L.-H."/>
            <person name="Turgeon B."/>
            <person name="Goodwin S."/>
            <person name="Spatafora J."/>
            <person name="Crous P."/>
            <person name="Grigoriev I."/>
        </authorList>
    </citation>
    <scope>NUCLEOTIDE SEQUENCE</scope>
    <source>
        <strain evidence="2">CBS 690.94</strain>
    </source>
</reference>
<comment type="caution">
    <text evidence="2">The sequence shown here is derived from an EMBL/GenBank/DDBJ whole genome shotgun (WGS) entry which is preliminary data.</text>
</comment>
<feature type="signal peptide" evidence="1">
    <location>
        <begin position="1"/>
        <end position="16"/>
    </location>
</feature>
<proteinExistence type="predicted"/>
<feature type="chain" id="PRO_5040321180" evidence="1">
    <location>
        <begin position="17"/>
        <end position="89"/>
    </location>
</feature>
<organism evidence="2 3">
    <name type="scientific">Karstenula rhodostoma CBS 690.94</name>
    <dbReference type="NCBI Taxonomy" id="1392251"/>
    <lineage>
        <taxon>Eukaryota</taxon>
        <taxon>Fungi</taxon>
        <taxon>Dikarya</taxon>
        <taxon>Ascomycota</taxon>
        <taxon>Pezizomycotina</taxon>
        <taxon>Dothideomycetes</taxon>
        <taxon>Pleosporomycetidae</taxon>
        <taxon>Pleosporales</taxon>
        <taxon>Massarineae</taxon>
        <taxon>Didymosphaeriaceae</taxon>
        <taxon>Karstenula</taxon>
    </lineage>
</organism>
<gene>
    <name evidence="2" type="ORF">P171DRAFT_488491</name>
</gene>
<keyword evidence="1" id="KW-0732">Signal</keyword>
<protein>
    <submittedName>
        <fullName evidence="2">Uncharacterized protein</fullName>
    </submittedName>
</protein>
<dbReference type="Proteomes" id="UP000799764">
    <property type="component" value="Unassembled WGS sequence"/>
</dbReference>
<evidence type="ECO:0000256" key="1">
    <source>
        <dbReference type="SAM" id="SignalP"/>
    </source>
</evidence>
<sequence length="89" mass="8718">MQFSIIIAAFAAAASAQYSNGTSVVAPSGTAAPSGTGSAAPSSTAPFEGAAIANGPAMAVLIGAGAVALFHHCFHQRDNNNTSTSAFDF</sequence>
<accession>A0A9P4PBR3</accession>
<keyword evidence="3" id="KW-1185">Reference proteome</keyword>
<dbReference type="EMBL" id="MU001506">
    <property type="protein sequence ID" value="KAF2440907.1"/>
    <property type="molecule type" value="Genomic_DNA"/>
</dbReference>
<evidence type="ECO:0000313" key="2">
    <source>
        <dbReference type="EMBL" id="KAF2440907.1"/>
    </source>
</evidence>
<evidence type="ECO:0000313" key="3">
    <source>
        <dbReference type="Proteomes" id="UP000799764"/>
    </source>
</evidence>
<name>A0A9P4PBR3_9PLEO</name>
<dbReference type="AlphaFoldDB" id="A0A9P4PBR3"/>